<keyword evidence="7" id="KW-0808">Transferase</keyword>
<dbReference type="KEGG" id="cok:COCCU_08460"/>
<accession>A0A6B8W9U3</accession>
<evidence type="ECO:0000313" key="7">
    <source>
        <dbReference type="EMBL" id="QGU07616.1"/>
    </source>
</evidence>
<dbReference type="Proteomes" id="UP000424462">
    <property type="component" value="Chromosome"/>
</dbReference>
<dbReference type="InterPro" id="IPR001020">
    <property type="entry name" value="PTS_HPr_His_P_site"/>
</dbReference>
<dbReference type="GO" id="GO:0009401">
    <property type="term" value="P:phosphoenolpyruvate-dependent sugar phosphotransferase system"/>
    <property type="evidence" value="ECO:0007669"/>
    <property type="project" value="UniProtKB-KW"/>
</dbReference>
<dbReference type="Gene3D" id="3.30.1340.10">
    <property type="entry name" value="HPr-like"/>
    <property type="match status" value="1"/>
</dbReference>
<dbReference type="PRINTS" id="PR00107">
    <property type="entry name" value="PHOSPHOCPHPR"/>
</dbReference>
<evidence type="ECO:0000256" key="1">
    <source>
        <dbReference type="ARBA" id="ARBA00003681"/>
    </source>
</evidence>
<dbReference type="SUPFAM" id="SSF55594">
    <property type="entry name" value="HPr-like"/>
    <property type="match status" value="1"/>
</dbReference>
<dbReference type="Pfam" id="PF00381">
    <property type="entry name" value="PTS-HPr"/>
    <property type="match status" value="1"/>
</dbReference>
<organism evidence="7 8">
    <name type="scientific">Corynebacterium occultum</name>
    <dbReference type="NCBI Taxonomy" id="2675219"/>
    <lineage>
        <taxon>Bacteria</taxon>
        <taxon>Bacillati</taxon>
        <taxon>Actinomycetota</taxon>
        <taxon>Actinomycetes</taxon>
        <taxon>Mycobacteriales</taxon>
        <taxon>Corynebacteriaceae</taxon>
        <taxon>Corynebacterium</taxon>
    </lineage>
</organism>
<protein>
    <recommendedName>
        <fullName evidence="3">Phosphocarrier protein HPr</fullName>
    </recommendedName>
</protein>
<keyword evidence="5" id="KW-0598">Phosphotransferase system</keyword>
<dbReference type="GO" id="GO:0016740">
    <property type="term" value="F:transferase activity"/>
    <property type="evidence" value="ECO:0007669"/>
    <property type="project" value="UniProtKB-KW"/>
</dbReference>
<reference evidence="7 8" key="1">
    <citation type="submission" date="2019-11" db="EMBL/GenBank/DDBJ databases">
        <title>Complete genome sequence of Corynebacterium kalinowskii 1959, a novel Corynebacterium species isolated from soil of a small paddock in Vilsendorf, Germany.</title>
        <authorList>
            <person name="Schaffert L."/>
            <person name="Ruwe M."/>
            <person name="Milse J."/>
            <person name="Hanuschka K."/>
            <person name="Ortseifen V."/>
            <person name="Droste J."/>
            <person name="Brandt D."/>
            <person name="Schlueter L."/>
            <person name="Kutter Y."/>
            <person name="Vinke S."/>
            <person name="Viehoefer P."/>
            <person name="Jacob L."/>
            <person name="Luebke N.-C."/>
            <person name="Schulte-Berndt E."/>
            <person name="Hain C."/>
            <person name="Linder M."/>
            <person name="Schmidt P."/>
            <person name="Wollenschlaeger L."/>
            <person name="Luttermann T."/>
            <person name="Thieme E."/>
            <person name="Hassa J."/>
            <person name="Haak M."/>
            <person name="Wittchen M."/>
            <person name="Mentz A."/>
            <person name="Persicke M."/>
            <person name="Busche T."/>
            <person name="Ruckert C."/>
        </authorList>
    </citation>
    <scope>NUCLEOTIDE SEQUENCE [LARGE SCALE GENOMIC DNA]</scope>
    <source>
        <strain evidence="7 8">2039</strain>
    </source>
</reference>
<evidence type="ECO:0000256" key="2">
    <source>
        <dbReference type="ARBA" id="ARBA00004496"/>
    </source>
</evidence>
<dbReference type="RefSeq" id="WP_156231090.1">
    <property type="nucleotide sequence ID" value="NZ_CP046455.1"/>
</dbReference>
<dbReference type="NCBIfam" id="TIGR01003">
    <property type="entry name" value="PTS_HPr_family"/>
    <property type="match status" value="1"/>
</dbReference>
<keyword evidence="4" id="KW-0963">Cytoplasm</keyword>
<keyword evidence="8" id="KW-1185">Reference proteome</keyword>
<name>A0A6B8W9U3_9CORY</name>
<evidence type="ECO:0000256" key="3">
    <source>
        <dbReference type="ARBA" id="ARBA00020422"/>
    </source>
</evidence>
<evidence type="ECO:0000259" key="6">
    <source>
        <dbReference type="PROSITE" id="PS51350"/>
    </source>
</evidence>
<dbReference type="PROSITE" id="PS51350">
    <property type="entry name" value="PTS_HPR_DOM"/>
    <property type="match status" value="1"/>
</dbReference>
<dbReference type="InterPro" id="IPR000032">
    <property type="entry name" value="HPr-like"/>
</dbReference>
<dbReference type="CDD" id="cd00367">
    <property type="entry name" value="PTS-HPr_like"/>
    <property type="match status" value="1"/>
</dbReference>
<sequence length="89" mass="9261">MFSKTVTVGSKAGLHARPAALVAEAAATFDEEVFLELVGDPTAERTEADSSLMIMALGAEHGEEVLVSSESGEAVAQIAGMIERELDTP</sequence>
<comment type="subcellular location">
    <subcellularLocation>
        <location evidence="2">Cytoplasm</location>
    </subcellularLocation>
</comment>
<evidence type="ECO:0000256" key="5">
    <source>
        <dbReference type="ARBA" id="ARBA00022683"/>
    </source>
</evidence>
<evidence type="ECO:0000256" key="4">
    <source>
        <dbReference type="ARBA" id="ARBA00022490"/>
    </source>
</evidence>
<dbReference type="PANTHER" id="PTHR33705">
    <property type="entry name" value="PHOSPHOCARRIER PROTEIN HPR"/>
    <property type="match status" value="1"/>
</dbReference>
<dbReference type="PANTHER" id="PTHR33705:SF2">
    <property type="entry name" value="PHOSPHOCARRIER PROTEIN NPR"/>
    <property type="match status" value="1"/>
</dbReference>
<dbReference type="GO" id="GO:0005737">
    <property type="term" value="C:cytoplasm"/>
    <property type="evidence" value="ECO:0007669"/>
    <property type="project" value="UniProtKB-SubCell"/>
</dbReference>
<dbReference type="EMBL" id="CP046455">
    <property type="protein sequence ID" value="QGU07616.1"/>
    <property type="molecule type" value="Genomic_DNA"/>
</dbReference>
<proteinExistence type="predicted"/>
<dbReference type="AlphaFoldDB" id="A0A6B8W9U3"/>
<dbReference type="InterPro" id="IPR035895">
    <property type="entry name" value="HPr-like_sf"/>
</dbReference>
<gene>
    <name evidence="7" type="primary">ptsH</name>
    <name evidence="7" type="ORF">COCCU_08460</name>
</gene>
<evidence type="ECO:0000313" key="8">
    <source>
        <dbReference type="Proteomes" id="UP000424462"/>
    </source>
</evidence>
<feature type="domain" description="HPr" evidence="6">
    <location>
        <begin position="1"/>
        <end position="89"/>
    </location>
</feature>
<dbReference type="PROSITE" id="PS00369">
    <property type="entry name" value="PTS_HPR_HIS"/>
    <property type="match status" value="1"/>
</dbReference>
<comment type="function">
    <text evidence="1">General (non sugar-specific) component of the phosphoenolpyruvate-dependent sugar phosphotransferase system (sugar PTS). This major carbohydrate active-transport system catalyzes the phosphorylation of incoming sugar substrates concomitantly with their translocation across the cell membrane. The phosphoryl group from phosphoenolpyruvate (PEP) is transferred to the phosphoryl carrier protein HPr by enzyme I. Phospho-HPr then transfers it to the PTS EIIA domain.</text>
</comment>
<dbReference type="InterPro" id="IPR050399">
    <property type="entry name" value="HPr"/>
</dbReference>